<reference evidence="1" key="1">
    <citation type="journal article" date="2012" name="Proc. Natl. Acad. Sci. U.S.A.">
        <title>Antigenic diversity is generated by distinct evolutionary mechanisms in African trypanosome species.</title>
        <authorList>
            <person name="Jackson A.P."/>
            <person name="Berry A."/>
            <person name="Aslett M."/>
            <person name="Allison H.C."/>
            <person name="Burton P."/>
            <person name="Vavrova-Anderson J."/>
            <person name="Brown R."/>
            <person name="Browne H."/>
            <person name="Corton N."/>
            <person name="Hauser H."/>
            <person name="Gamble J."/>
            <person name="Gilderthorp R."/>
            <person name="Marcello L."/>
            <person name="McQuillan J."/>
            <person name="Otto T.D."/>
            <person name="Quail M.A."/>
            <person name="Sanders M.J."/>
            <person name="van Tonder A."/>
            <person name="Ginger M.L."/>
            <person name="Field M.C."/>
            <person name="Barry J.D."/>
            <person name="Hertz-Fowler C."/>
            <person name="Berriman M."/>
        </authorList>
    </citation>
    <scope>NUCLEOTIDE SEQUENCE</scope>
    <source>
        <strain evidence="1">IL3000</strain>
    </source>
</reference>
<name>G0UQI3_TRYCI</name>
<dbReference type="VEuPathDB" id="TriTrypDB:TcIL3000_7_4580"/>
<evidence type="ECO:0000313" key="1">
    <source>
        <dbReference type="EMBL" id="CCC91644.1"/>
    </source>
</evidence>
<dbReference type="AlphaFoldDB" id="G0UQI3"/>
<dbReference type="SUPFAM" id="SSF101152">
    <property type="entry name" value="Mob1/phocein"/>
    <property type="match status" value="1"/>
</dbReference>
<dbReference type="EMBL" id="HE575320">
    <property type="protein sequence ID" value="CCC91644.1"/>
    <property type="molecule type" value="Genomic_DNA"/>
</dbReference>
<sequence length="228" mass="27017">MMKRFKAKLFDSDRTYKPKKKHKEGTERYNLHKFAKSLVRSGDLTAAVKLPQGADLNHWLSVHTVDFYNITNVLYGSLTEFCTNSSCPVMSSGPRYEYLWRDPPEYPKATKVSAPEYVRLLMEWIERQINDERVFPSEDRNPYPPDFVDRVKACFKRLFRVYAHVYYSHFAKIRELQEESHINTALKHFMYFVWEFDLIPREEVAPLRELLINLMGQRAQEKLEAPQG</sequence>
<protein>
    <submittedName>
        <fullName evidence="1">Putative cell cycle associated protein MOB1</fullName>
    </submittedName>
</protein>
<accession>G0UQI3</accession>
<gene>
    <name evidence="1" type="ORF">TCIL3000_7_4580</name>
</gene>
<dbReference type="Pfam" id="PF03637">
    <property type="entry name" value="Mob1_phocein"/>
    <property type="match status" value="1"/>
</dbReference>
<proteinExistence type="predicted"/>
<dbReference type="InterPro" id="IPR005301">
    <property type="entry name" value="MOB_kinase_act_fam"/>
</dbReference>
<dbReference type="InterPro" id="IPR036703">
    <property type="entry name" value="MOB_kinase_act_sf"/>
</dbReference>
<dbReference type="Gene3D" id="1.20.140.30">
    <property type="entry name" value="MOB kinase activator"/>
    <property type="match status" value="1"/>
</dbReference>
<dbReference type="PANTHER" id="PTHR22599">
    <property type="entry name" value="MPS ONE BINDER KINASE ACTIVATOR-LIKE MOB"/>
    <property type="match status" value="1"/>
</dbReference>
<dbReference type="SMART" id="SM01388">
    <property type="entry name" value="Mob1_phocein"/>
    <property type="match status" value="1"/>
</dbReference>
<organism evidence="1">
    <name type="scientific">Trypanosoma congolense (strain IL3000)</name>
    <dbReference type="NCBI Taxonomy" id="1068625"/>
    <lineage>
        <taxon>Eukaryota</taxon>
        <taxon>Discoba</taxon>
        <taxon>Euglenozoa</taxon>
        <taxon>Kinetoplastea</taxon>
        <taxon>Metakinetoplastina</taxon>
        <taxon>Trypanosomatida</taxon>
        <taxon>Trypanosomatidae</taxon>
        <taxon>Trypanosoma</taxon>
        <taxon>Nannomonas</taxon>
    </lineage>
</organism>
<dbReference type="FunFam" id="1.20.140.30:FF:000005">
    <property type="entry name" value="Putative cell cycle associated protein MOB1"/>
    <property type="match status" value="1"/>
</dbReference>